<organism evidence="4 5">
    <name type="scientific">Hydrogeniiclostridium mannosilyticum</name>
    <dbReference type="NCBI Taxonomy" id="2764322"/>
    <lineage>
        <taxon>Bacteria</taxon>
        <taxon>Bacillati</taxon>
        <taxon>Bacillota</taxon>
        <taxon>Clostridia</taxon>
        <taxon>Eubacteriales</taxon>
        <taxon>Acutalibacteraceae</taxon>
        <taxon>Hydrogeniiclostridium</taxon>
    </lineage>
</organism>
<dbReference type="InterPro" id="IPR051799">
    <property type="entry name" value="NADH_flavin_oxidoreductase"/>
</dbReference>
<dbReference type="InterPro" id="IPR013785">
    <property type="entry name" value="Aldolase_TIM"/>
</dbReference>
<evidence type="ECO:0000313" key="5">
    <source>
        <dbReference type="Proteomes" id="UP000249377"/>
    </source>
</evidence>
<feature type="domain" description="NADH:flavin oxidoreductase/NADH oxidase N-terminal" evidence="3">
    <location>
        <begin position="36"/>
        <end position="260"/>
    </location>
</feature>
<dbReference type="Pfam" id="PF00724">
    <property type="entry name" value="Oxidored_FMN"/>
    <property type="match status" value="1"/>
</dbReference>
<dbReference type="SUPFAM" id="SSF51395">
    <property type="entry name" value="FMN-linked oxidoreductases"/>
    <property type="match status" value="1"/>
</dbReference>
<keyword evidence="1" id="KW-0285">Flavoprotein</keyword>
<dbReference type="Gene3D" id="3.20.20.70">
    <property type="entry name" value="Aldolase class I"/>
    <property type="match status" value="1"/>
</dbReference>
<reference evidence="4 5" key="1">
    <citation type="submission" date="2018-06" db="EMBL/GenBank/DDBJ databases">
        <title>Noncontiguous genome sequence of Ruminococcaceae bacterium ASD2818.</title>
        <authorList>
            <person name="Chaplin A.V."/>
            <person name="Sokolova S.R."/>
            <person name="Kochetkova T.O."/>
            <person name="Goltsov A.Y."/>
            <person name="Trofimov D.Y."/>
            <person name="Efimov B.A."/>
        </authorList>
    </citation>
    <scope>NUCLEOTIDE SEQUENCE [LARGE SCALE GENOMIC DNA]</scope>
    <source>
        <strain evidence="4 5">ASD2818</strain>
    </source>
</reference>
<gene>
    <name evidence="4" type="ORF">DPQ25_02835</name>
</gene>
<name>A0A328UPM7_9FIRM</name>
<proteinExistence type="predicted"/>
<evidence type="ECO:0000259" key="3">
    <source>
        <dbReference type="Pfam" id="PF00724"/>
    </source>
</evidence>
<sequence>MRAEKFTDQGLNAVVERAEKCGVRLPLSENIDVLRAPLEVAGRRLANRLAVQPMEGCDGTPDGAPGELTARRYRRFAGGGAGLIWFEAVAVSPEARANPRQLMLTEQNLGAFQALAAEIKETAQREQGLEPVLILQATHSGRYSKPEGKPAPVVMGYCPPLEKNSSPGVFHILSDDELQRLEERYAKTAALAQKAGFDGVDIKACHRYLISESLSAYERPGPYGGSLENRTRLYRNAVAAARSVASGGFLVTSRLNVYDGLAYPWGFGVRPGGGEAPDLAEPVELVRHLYEEGMRLLDITIGNPYFNPHINRPFDKGPYALPEDPIVGVARLCGCVSAIKRAAPEMAVVASGLSYLRQFSANQAAGLVESGAADLAGFGRMAFAYPDFAADILREGRLKPEKCCLACSKCTELMRAGSTPGCVVRDSAVYAPLYRCVLQKQG</sequence>
<evidence type="ECO:0000313" key="4">
    <source>
        <dbReference type="EMBL" id="RAQ30825.1"/>
    </source>
</evidence>
<dbReference type="GO" id="GO:0010181">
    <property type="term" value="F:FMN binding"/>
    <property type="evidence" value="ECO:0007669"/>
    <property type="project" value="InterPro"/>
</dbReference>
<keyword evidence="2" id="KW-0560">Oxidoreductase</keyword>
<dbReference type="InterPro" id="IPR001155">
    <property type="entry name" value="OxRdtase_FMN_N"/>
</dbReference>
<dbReference type="Proteomes" id="UP000249377">
    <property type="component" value="Unassembled WGS sequence"/>
</dbReference>
<evidence type="ECO:0000256" key="1">
    <source>
        <dbReference type="ARBA" id="ARBA00022630"/>
    </source>
</evidence>
<keyword evidence="5" id="KW-1185">Reference proteome</keyword>
<dbReference type="PANTHER" id="PTHR43656:SF2">
    <property type="entry name" value="BINDING OXIDOREDUCTASE, PUTATIVE (AFU_ORTHOLOGUE AFUA_2G08260)-RELATED"/>
    <property type="match status" value="1"/>
</dbReference>
<accession>A0A328UPM7</accession>
<comment type="caution">
    <text evidence="4">The sequence shown here is derived from an EMBL/GenBank/DDBJ whole genome shotgun (WGS) entry which is preliminary data.</text>
</comment>
<protein>
    <submittedName>
        <fullName evidence="4">Flavin oxidoreductase/NADH oxidase</fullName>
    </submittedName>
</protein>
<dbReference type="RefSeq" id="WP_112332018.1">
    <property type="nucleotide sequence ID" value="NZ_QLYR01000001.1"/>
</dbReference>
<dbReference type="AlphaFoldDB" id="A0A328UPM7"/>
<dbReference type="PANTHER" id="PTHR43656">
    <property type="entry name" value="BINDING OXIDOREDUCTASE, PUTATIVE (AFU_ORTHOLOGUE AFUA_2G08260)-RELATED"/>
    <property type="match status" value="1"/>
</dbReference>
<evidence type="ECO:0000256" key="2">
    <source>
        <dbReference type="ARBA" id="ARBA00023002"/>
    </source>
</evidence>
<dbReference type="EMBL" id="QLYR01000001">
    <property type="protein sequence ID" value="RAQ30825.1"/>
    <property type="molecule type" value="Genomic_DNA"/>
</dbReference>
<dbReference type="GO" id="GO:0016491">
    <property type="term" value="F:oxidoreductase activity"/>
    <property type="evidence" value="ECO:0007669"/>
    <property type="project" value="UniProtKB-KW"/>
</dbReference>